<dbReference type="EMBL" id="KV453909">
    <property type="protein sequence ID" value="ODV81892.1"/>
    <property type="molecule type" value="Genomic_DNA"/>
</dbReference>
<dbReference type="PANTHER" id="PTHR13890">
    <property type="entry name" value="RNA SPLICING PROTEIN MRS2, MITOCHONDRIAL"/>
    <property type="match status" value="1"/>
</dbReference>
<dbReference type="AlphaFoldDB" id="A0A1E4SR62"/>
<comment type="function">
    <text evidence="10">Mitochondrial inner membrane magnesium transporter required for mitochondrial magnesium homeostasis. Modulates the conductance of the MRS2 channel. Involved in the splicing of mRNA group II introns in mitochondria by affecting mitochondrial magnesium concentrations, which are critical for group II intron splicing.</text>
</comment>
<dbReference type="GeneID" id="30982942"/>
<dbReference type="GO" id="GO:0015095">
    <property type="term" value="F:magnesium ion transmembrane transporter activity"/>
    <property type="evidence" value="ECO:0007669"/>
    <property type="project" value="EnsemblFungi"/>
</dbReference>
<keyword evidence="9 12" id="KW-0472">Membrane</keyword>
<dbReference type="CDD" id="cd12823">
    <property type="entry name" value="Mrs2_Mfm1p-like"/>
    <property type="match status" value="1"/>
</dbReference>
<evidence type="ECO:0000256" key="3">
    <source>
        <dbReference type="ARBA" id="ARBA00022448"/>
    </source>
</evidence>
<evidence type="ECO:0000256" key="12">
    <source>
        <dbReference type="RuleBase" id="RU366042"/>
    </source>
</evidence>
<keyword evidence="7 12" id="KW-1133">Transmembrane helix</keyword>
<feature type="transmembrane region" description="Helical" evidence="12">
    <location>
        <begin position="366"/>
        <end position="384"/>
    </location>
</feature>
<evidence type="ECO:0000256" key="2">
    <source>
        <dbReference type="ARBA" id="ARBA00009765"/>
    </source>
</evidence>
<evidence type="ECO:0000256" key="10">
    <source>
        <dbReference type="ARBA" id="ARBA00037564"/>
    </source>
</evidence>
<accession>A0A1E4SR62</accession>
<keyword evidence="12" id="KW-0999">Mitochondrion inner membrane</keyword>
<keyword evidence="4 12" id="KW-0812">Transmembrane</keyword>
<evidence type="ECO:0000256" key="6">
    <source>
        <dbReference type="ARBA" id="ARBA00022946"/>
    </source>
</evidence>
<keyword evidence="5 12" id="KW-0460">Magnesium</keyword>
<evidence type="ECO:0000256" key="1">
    <source>
        <dbReference type="ARBA" id="ARBA00004448"/>
    </source>
</evidence>
<evidence type="ECO:0000256" key="11">
    <source>
        <dbReference type="ARBA" id="ARBA00038721"/>
    </source>
</evidence>
<keyword evidence="6" id="KW-0809">Transit peptide</keyword>
<feature type="transmembrane region" description="Helical" evidence="12">
    <location>
        <begin position="328"/>
        <end position="354"/>
    </location>
</feature>
<keyword evidence="3 12" id="KW-0813">Transport</keyword>
<evidence type="ECO:0000256" key="8">
    <source>
        <dbReference type="ARBA" id="ARBA00023065"/>
    </source>
</evidence>
<dbReference type="InterPro" id="IPR039204">
    <property type="entry name" value="MRS2-like"/>
</dbReference>
<dbReference type="PANTHER" id="PTHR13890:SF0">
    <property type="entry name" value="MAGNESIUM TRANSPORTER MRS2 HOMOLOG, MITOCHONDRIAL"/>
    <property type="match status" value="1"/>
</dbReference>
<keyword evidence="12" id="KW-0496">Mitochondrion</keyword>
<dbReference type="GO" id="GO:0045016">
    <property type="term" value="P:mitochondrial magnesium ion transmembrane transport"/>
    <property type="evidence" value="ECO:0007669"/>
    <property type="project" value="EnsemblFungi"/>
</dbReference>
<reference evidence="14" key="1">
    <citation type="submission" date="2016-05" db="EMBL/GenBank/DDBJ databases">
        <title>Comparative genomics of biotechnologically important yeasts.</title>
        <authorList>
            <consortium name="DOE Joint Genome Institute"/>
            <person name="Riley R."/>
            <person name="Haridas S."/>
            <person name="Wolfe K.H."/>
            <person name="Lopes M.R."/>
            <person name="Hittinger C.T."/>
            <person name="Goker M."/>
            <person name="Salamov A."/>
            <person name="Wisecaver J."/>
            <person name="Long T.M."/>
            <person name="Aerts A.L."/>
            <person name="Barry K."/>
            <person name="Choi C."/>
            <person name="Clum A."/>
            <person name="Coughlan A.Y."/>
            <person name="Deshpande S."/>
            <person name="Douglass A.P."/>
            <person name="Hanson S.J."/>
            <person name="Klenk H.-P."/>
            <person name="Labutti K."/>
            <person name="Lapidus A."/>
            <person name="Lindquist E."/>
            <person name="Lipzen A."/>
            <person name="Meier-Kolthoff J.P."/>
            <person name="Ohm R.A."/>
            <person name="Otillar R.P."/>
            <person name="Pangilinan J."/>
            <person name="Peng Y."/>
            <person name="Rokas A."/>
            <person name="Rosa C.A."/>
            <person name="Scheuner C."/>
            <person name="Sibirny A.A."/>
            <person name="Slot J.C."/>
            <person name="Stielow J.B."/>
            <person name="Sun H."/>
            <person name="Kurtzman C.P."/>
            <person name="Blackwell M."/>
            <person name="Grigoriev I.V."/>
            <person name="Jeffries T.W."/>
        </authorList>
    </citation>
    <scope>NUCLEOTIDE SEQUENCE [LARGE SCALE GENOMIC DNA]</scope>
    <source>
        <strain evidence="14">NRRL Y-17324</strain>
    </source>
</reference>
<evidence type="ECO:0000313" key="13">
    <source>
        <dbReference type="EMBL" id="ODV81892.1"/>
    </source>
</evidence>
<organism evidence="13 14">
    <name type="scientific">Suhomyces tanzawaensis NRRL Y-17324</name>
    <dbReference type="NCBI Taxonomy" id="984487"/>
    <lineage>
        <taxon>Eukaryota</taxon>
        <taxon>Fungi</taxon>
        <taxon>Dikarya</taxon>
        <taxon>Ascomycota</taxon>
        <taxon>Saccharomycotina</taxon>
        <taxon>Pichiomycetes</taxon>
        <taxon>Debaryomycetaceae</taxon>
        <taxon>Suhomyces</taxon>
    </lineage>
</organism>
<dbReference type="GO" id="GO:0005743">
    <property type="term" value="C:mitochondrial inner membrane"/>
    <property type="evidence" value="ECO:0007669"/>
    <property type="project" value="UniProtKB-SubCell"/>
</dbReference>
<keyword evidence="8 12" id="KW-0406">Ion transport</keyword>
<evidence type="ECO:0000256" key="7">
    <source>
        <dbReference type="ARBA" id="ARBA00022989"/>
    </source>
</evidence>
<evidence type="ECO:0000256" key="4">
    <source>
        <dbReference type="ARBA" id="ARBA00022692"/>
    </source>
</evidence>
<evidence type="ECO:0000256" key="9">
    <source>
        <dbReference type="ARBA" id="ARBA00023136"/>
    </source>
</evidence>
<dbReference type="RefSeq" id="XP_020067014.1">
    <property type="nucleotide sequence ID" value="XM_020208806.1"/>
</dbReference>
<comment type="subunit">
    <text evidence="11">Forms homooligomers. Interacts with MRS2.</text>
</comment>
<proteinExistence type="inferred from homology"/>
<evidence type="ECO:0000313" key="14">
    <source>
        <dbReference type="Proteomes" id="UP000094285"/>
    </source>
</evidence>
<protein>
    <recommendedName>
        <fullName evidence="12">Magnesium transporter</fullName>
    </recommendedName>
</protein>
<dbReference type="OrthoDB" id="10251508at2759"/>
<dbReference type="Gene3D" id="1.20.58.340">
    <property type="entry name" value="Magnesium transport protein CorA, transmembrane region"/>
    <property type="match status" value="1"/>
</dbReference>
<dbReference type="Gene3D" id="2.40.128.330">
    <property type="match status" value="1"/>
</dbReference>
<comment type="similarity">
    <text evidence="2 12">Belongs to the CorA metal ion transporter (MIT) (TC 1.A.35) family.</text>
</comment>
<gene>
    <name evidence="13" type="ORF">CANTADRAFT_3950</name>
</gene>
<dbReference type="Proteomes" id="UP000094285">
    <property type="component" value="Unassembled WGS sequence"/>
</dbReference>
<keyword evidence="14" id="KW-1185">Reference proteome</keyword>
<evidence type="ECO:0000256" key="5">
    <source>
        <dbReference type="ARBA" id="ARBA00022842"/>
    </source>
</evidence>
<sequence>MIQRVLQRSTVAVSTPPVWRLLVLPQRGYASKNTGAKPSRDEPYSDLFLTKSLSNKSFDSGFIRCTTFDNHGTIVHHGKDIRKVEFMKTHNLVARDFRKISRHLHAGGNSAFFDMVPSIVTRSDSILLNLLNVRAMIKKDMVAIFDSSSYSTGGGRGSRLNESRSQSMFFKDLSERLAIQGDELPYEFRAMEAVLVHVMTNLTTEMNVHIRVLQNILNGLEDNIDRVRLRYLLIESKKIAQFHQKVLLIRDLLNDIIDNDDELNDFHLTDILKGQPRTGTDHAEIEFLLESYYKTSDEIVQTVQNLKSQIKTTEEIINMVLDSNRNELMLLGLKFSTGLLSTGIALYVSALYGMNLENFIEECDGGFELVVVVGSVLFVALLLFSVNKLKNLQKVTMTGVHREGRFKK</sequence>
<comment type="subcellular location">
    <subcellularLocation>
        <location evidence="1 12">Mitochondrion inner membrane</location>
        <topology evidence="1 12">Multi-pass membrane protein</topology>
    </subcellularLocation>
</comment>
<name>A0A1E4SR62_9ASCO</name>
<dbReference type="Pfam" id="PF22099">
    <property type="entry name" value="MRS2-like"/>
    <property type="match status" value="1"/>
</dbReference>